<dbReference type="KEGG" id="bcop:JD108_05085"/>
<dbReference type="InterPro" id="IPR008972">
    <property type="entry name" value="Cupredoxin"/>
</dbReference>
<reference evidence="3 5" key="1">
    <citation type="submission" date="2020-12" db="EMBL/GenBank/DDBJ databases">
        <title>strain FJAT-54423T represents a novel species of the genus Brevibacillus.</title>
        <authorList>
            <person name="Tang R."/>
        </authorList>
    </citation>
    <scope>NUCLEOTIDE SEQUENCE [LARGE SCALE GENOMIC DNA]</scope>
    <source>
        <strain evidence="3 5">FJAT-54423</strain>
    </source>
</reference>
<feature type="chain" id="PRO_5038907618" evidence="1">
    <location>
        <begin position="20"/>
        <end position="134"/>
    </location>
</feature>
<reference evidence="4" key="2">
    <citation type="submission" date="2021-04" db="EMBL/GenBank/DDBJ databases">
        <title>Brevibacillus composti FJAT-54423, complete genome.</title>
        <authorList>
            <person name="Tang R."/>
        </authorList>
    </citation>
    <scope>NUCLEOTIDE SEQUENCE</scope>
    <source>
        <strain evidence="4">FJAT-54424</strain>
    </source>
</reference>
<accession>A0A7T5EMG0</accession>
<dbReference type="InterPro" id="IPR028096">
    <property type="entry name" value="EfeO_Cupredoxin"/>
</dbReference>
<organism evidence="3 5">
    <name type="scientific">Brevibacillus composti</name>
    <dbReference type="NCBI Taxonomy" id="2796470"/>
    <lineage>
        <taxon>Bacteria</taxon>
        <taxon>Bacillati</taxon>
        <taxon>Bacillota</taxon>
        <taxon>Bacilli</taxon>
        <taxon>Bacillales</taxon>
        <taxon>Paenibacillaceae</taxon>
        <taxon>Brevibacillus</taxon>
    </lineage>
</organism>
<keyword evidence="1" id="KW-0732">Signal</keyword>
<feature type="signal peptide" evidence="1">
    <location>
        <begin position="1"/>
        <end position="19"/>
    </location>
</feature>
<keyword evidence="6" id="KW-1185">Reference proteome</keyword>
<name>A0A7T5EMG0_9BACL</name>
<dbReference type="Pfam" id="PF13473">
    <property type="entry name" value="Cupredoxin_1"/>
    <property type="match status" value="1"/>
</dbReference>
<dbReference type="Proteomes" id="UP000677234">
    <property type="component" value="Chromosome"/>
</dbReference>
<feature type="domain" description="EfeO-type cupredoxin-like" evidence="2">
    <location>
        <begin position="40"/>
        <end position="129"/>
    </location>
</feature>
<sequence length="134" mass="13963">MKKTWGLLISAVAISAMLAGCGADKKETAAGGGEQAPAASGEQAAASADNTINIEASNWKFNQDTFEVKAGEPITINFKSTEGYHGIGIEGLDVDIQNEGSKTITVDKAGEYKIFCNVLCGPDHGKMIATLVVK</sequence>
<evidence type="ECO:0000313" key="6">
    <source>
        <dbReference type="Proteomes" id="UP000677234"/>
    </source>
</evidence>
<dbReference type="RefSeq" id="WP_198828832.1">
    <property type="nucleotide sequence ID" value="NZ_CP066308.1"/>
</dbReference>
<dbReference type="EMBL" id="CP073708">
    <property type="protein sequence ID" value="QUO42330.1"/>
    <property type="molecule type" value="Genomic_DNA"/>
</dbReference>
<dbReference type="AlphaFoldDB" id="A0A7T5EMG0"/>
<dbReference type="Gene3D" id="2.60.40.420">
    <property type="entry name" value="Cupredoxins - blue copper proteins"/>
    <property type="match status" value="1"/>
</dbReference>
<gene>
    <name evidence="3" type="ORF">JD108_05085</name>
    <name evidence="4" type="ORF">KDJ56_04765</name>
</gene>
<evidence type="ECO:0000313" key="4">
    <source>
        <dbReference type="EMBL" id="QUO42330.1"/>
    </source>
</evidence>
<evidence type="ECO:0000256" key="1">
    <source>
        <dbReference type="SAM" id="SignalP"/>
    </source>
</evidence>
<evidence type="ECO:0000259" key="2">
    <source>
        <dbReference type="Pfam" id="PF13473"/>
    </source>
</evidence>
<proteinExistence type="predicted"/>
<dbReference type="EMBL" id="CP066308">
    <property type="protein sequence ID" value="QQE75303.1"/>
    <property type="molecule type" value="Genomic_DNA"/>
</dbReference>
<dbReference type="PROSITE" id="PS51257">
    <property type="entry name" value="PROKAR_LIPOPROTEIN"/>
    <property type="match status" value="1"/>
</dbReference>
<evidence type="ECO:0000313" key="3">
    <source>
        <dbReference type="EMBL" id="QQE75303.1"/>
    </source>
</evidence>
<dbReference type="SUPFAM" id="SSF49503">
    <property type="entry name" value="Cupredoxins"/>
    <property type="match status" value="1"/>
</dbReference>
<evidence type="ECO:0000313" key="5">
    <source>
        <dbReference type="Proteomes" id="UP000595847"/>
    </source>
</evidence>
<dbReference type="Proteomes" id="UP000595847">
    <property type="component" value="Chromosome"/>
</dbReference>
<protein>
    <submittedName>
        <fullName evidence="3">Cupredoxin domain-containing protein</fullName>
    </submittedName>
</protein>